<dbReference type="PANTHER" id="PTHR31965:SF1">
    <property type="entry name" value="TRANSMEMBRANE PROTEIN 42"/>
    <property type="match status" value="1"/>
</dbReference>
<dbReference type="KEGG" id="dpa:109541884"/>
<keyword evidence="5" id="KW-1185">Reference proteome</keyword>
<dbReference type="OrthoDB" id="5854584at2759"/>
<evidence type="ECO:0000313" key="3">
    <source>
        <dbReference type="EMBL" id="ERL94974.1"/>
    </source>
</evidence>
<evidence type="ECO:0000313" key="5">
    <source>
        <dbReference type="Proteomes" id="UP000019118"/>
    </source>
</evidence>
<dbReference type="EnsemblMetazoa" id="XM_019910882.1">
    <property type="protein sequence ID" value="XP_019766441.1"/>
    <property type="gene ID" value="LOC109541884"/>
</dbReference>
<dbReference type="AlphaFoldDB" id="N6T734"/>
<dbReference type="OMA" id="QIALWWV"/>
<name>N6T734_DENPD</name>
<dbReference type="PANTHER" id="PTHR31965">
    <property type="entry name" value="TRANSMEMBRANE PROTEIN 42"/>
    <property type="match status" value="1"/>
</dbReference>
<evidence type="ECO:0000313" key="4">
    <source>
        <dbReference type="EnsemblMetazoa" id="XP_019766440.1"/>
    </source>
</evidence>
<dbReference type="EnsemblMetazoa" id="XM_019910881.1">
    <property type="protein sequence ID" value="XP_019766440.1"/>
    <property type="gene ID" value="LOC109541884"/>
</dbReference>
<sequence length="137" mass="14804">MQMHYAILAGGCAASAGLFGKLSGLEIFEGLLAVRVLFFGAMLLCNLAVWTLFVRALHQSHSSLTATMVSSTSNYLITALLGTFVLGEITSTYWWIGMGCILIGLSLIVSEENGQKEVPNLWTRRSGSPRIISLPHS</sequence>
<dbReference type="InterPro" id="IPR037185">
    <property type="entry name" value="EmrE-like"/>
</dbReference>
<accession>N6T734</accession>
<dbReference type="Proteomes" id="UP000019118">
    <property type="component" value="Unassembled WGS sequence"/>
</dbReference>
<dbReference type="Gene3D" id="1.10.3730.20">
    <property type="match status" value="1"/>
</dbReference>
<keyword evidence="1" id="KW-1133">Transmembrane helix</keyword>
<dbReference type="Proteomes" id="UP000030742">
    <property type="component" value="Unassembled WGS sequence"/>
</dbReference>
<gene>
    <name evidence="4" type="primary">109541884</name>
    <name evidence="3" type="ORF">D910_12246</name>
    <name evidence="2" type="ORF">YQE_09918</name>
</gene>
<feature type="non-terminal residue" evidence="2">
    <location>
        <position position="1"/>
    </location>
</feature>
<feature type="transmembrane region" description="Helical" evidence="1">
    <location>
        <begin position="34"/>
        <end position="54"/>
    </location>
</feature>
<keyword evidence="1" id="KW-0472">Membrane</keyword>
<proteinExistence type="predicted"/>
<dbReference type="InterPro" id="IPR039632">
    <property type="entry name" value="TMEM42"/>
</dbReference>
<reference evidence="5 6" key="1">
    <citation type="journal article" date="2013" name="Genome Biol.">
        <title>Draft genome of the mountain pine beetle, Dendroctonus ponderosae Hopkins, a major forest pest.</title>
        <authorList>
            <person name="Keeling C.I."/>
            <person name="Yuen M.M."/>
            <person name="Liao N.Y."/>
            <person name="Docking T.R."/>
            <person name="Chan S.K."/>
            <person name="Taylor G.A."/>
            <person name="Palmquist D.L."/>
            <person name="Jackman S.D."/>
            <person name="Nguyen A."/>
            <person name="Li M."/>
            <person name="Henderson H."/>
            <person name="Janes J.K."/>
            <person name="Zhao Y."/>
            <person name="Pandoh P."/>
            <person name="Moore R."/>
            <person name="Sperling F.A."/>
            <person name="Huber D.P."/>
            <person name="Birol I."/>
            <person name="Jones S.J."/>
            <person name="Bohlmann J."/>
        </authorList>
    </citation>
    <scope>NUCLEOTIDE SEQUENCE</scope>
</reference>
<evidence type="ECO:0000313" key="6">
    <source>
        <dbReference type="Proteomes" id="UP000030742"/>
    </source>
</evidence>
<organism evidence="2">
    <name type="scientific">Dendroctonus ponderosae</name>
    <name type="common">Mountain pine beetle</name>
    <dbReference type="NCBI Taxonomy" id="77166"/>
    <lineage>
        <taxon>Eukaryota</taxon>
        <taxon>Metazoa</taxon>
        <taxon>Ecdysozoa</taxon>
        <taxon>Arthropoda</taxon>
        <taxon>Hexapoda</taxon>
        <taxon>Insecta</taxon>
        <taxon>Pterygota</taxon>
        <taxon>Neoptera</taxon>
        <taxon>Endopterygota</taxon>
        <taxon>Coleoptera</taxon>
        <taxon>Polyphaga</taxon>
        <taxon>Cucujiformia</taxon>
        <taxon>Curculionidae</taxon>
        <taxon>Scolytinae</taxon>
        <taxon>Dendroctonus</taxon>
    </lineage>
</organism>
<dbReference type="SUPFAM" id="SSF103481">
    <property type="entry name" value="Multidrug resistance efflux transporter EmrE"/>
    <property type="match status" value="1"/>
</dbReference>
<dbReference type="HOGENOM" id="CLU_076687_3_2_1"/>
<feature type="transmembrane region" description="Helical" evidence="1">
    <location>
        <begin position="66"/>
        <end position="86"/>
    </location>
</feature>
<dbReference type="EMBL" id="KB741158">
    <property type="protein sequence ID" value="ENN73493.1"/>
    <property type="molecule type" value="Genomic_DNA"/>
</dbReference>
<keyword evidence="1" id="KW-0812">Transmembrane</keyword>
<reference evidence="4" key="2">
    <citation type="submission" date="2024-08" db="UniProtKB">
        <authorList>
            <consortium name="EnsemblMetazoa"/>
        </authorList>
    </citation>
    <scope>IDENTIFICATION</scope>
</reference>
<dbReference type="EMBL" id="KB632402">
    <property type="protein sequence ID" value="ERL94974.1"/>
    <property type="molecule type" value="Genomic_DNA"/>
</dbReference>
<protein>
    <recommendedName>
        <fullName evidence="7">EamA domain-containing protein</fullName>
    </recommendedName>
</protein>
<evidence type="ECO:0000313" key="2">
    <source>
        <dbReference type="EMBL" id="ENN73493.1"/>
    </source>
</evidence>
<evidence type="ECO:0000256" key="1">
    <source>
        <dbReference type="SAM" id="Phobius"/>
    </source>
</evidence>
<evidence type="ECO:0008006" key="7">
    <source>
        <dbReference type="Google" id="ProtNLM"/>
    </source>
</evidence>